<protein>
    <recommendedName>
        <fullName evidence="1">GmrSD restriction endonucleases N-terminal domain-containing protein</fullName>
    </recommendedName>
</protein>
<keyword evidence="3" id="KW-1185">Reference proteome</keyword>
<evidence type="ECO:0000313" key="2">
    <source>
        <dbReference type="EMBL" id="AEF93539.1"/>
    </source>
</evidence>
<gene>
    <name evidence="2" type="ordered locus">Desca_0654</name>
</gene>
<evidence type="ECO:0000259" key="1">
    <source>
        <dbReference type="Pfam" id="PF03235"/>
    </source>
</evidence>
<accession>F6B894</accession>
<dbReference type="eggNOG" id="COG3472">
    <property type="taxonomic scope" value="Bacteria"/>
</dbReference>
<dbReference type="PANTHER" id="PTHR37292:SF2">
    <property type="entry name" value="DUF262 DOMAIN-CONTAINING PROTEIN"/>
    <property type="match status" value="1"/>
</dbReference>
<dbReference type="RefSeq" id="WP_013809765.1">
    <property type="nucleotide sequence ID" value="NC_015565.1"/>
</dbReference>
<dbReference type="EMBL" id="CP002736">
    <property type="protein sequence ID" value="AEF93539.1"/>
    <property type="molecule type" value="Genomic_DNA"/>
</dbReference>
<sequence>MPTIFHSTSELLTTLLDSIGSGKTQLPDFQRDWVWDDERIRRILASVLQSYPIGAVMLLQTGNPNVNFLPRPIEGVSLNGPINPDRLILDGQQRLTSLYQALCTGKPVITKDTRGNKVKRWYYLDIEKCIDPNSDKEEAVLSVPEDKLVRGMHNQVIADYSTREKECAAGVVPVHIIMNPPELFKWQADYLGGDNQKLAERSVKWVQFTTFVQSAFTQYQVPVIMLLNTTPKDAVCQVFENVNTGGVSLTVFELLTASFAADNFSLREDWQCRSEGSKCPASHTFNTHFKQDPILQGLSNTDFLQAITLLVTYQRKKANPSAAVSCKRKDILKLSLQDYKTWADKVTQGFYDAAKFLMEQKIFSNRDLPYATQLIPLAAIFVELGTLAHNQTVRQMIARWYWCGVFGELYGGAVETRFARDLPQVVEWIKGGALPDTITEAYFDPNRLLSLRTRNSAAYKGVHVLLMREGSKDFLSGVPIDLQTYYNDSIDIHHIFPVAYCRSKGIPPEDYNSVINKTPLSSRTNGIIGGNAPSTYLNNLQNKYNIPAANLDQLLRTHVIDVNAIRNDDFNTFFQKRKDELYNKILMAMS</sequence>
<dbReference type="PANTHER" id="PTHR37292">
    <property type="entry name" value="VNG6097C"/>
    <property type="match status" value="1"/>
</dbReference>
<dbReference type="Pfam" id="PF03235">
    <property type="entry name" value="GmrSD_N"/>
    <property type="match status" value="1"/>
</dbReference>
<dbReference type="AlphaFoldDB" id="F6B894"/>
<dbReference type="Proteomes" id="UP000009226">
    <property type="component" value="Chromosome"/>
</dbReference>
<feature type="domain" description="GmrSD restriction endonucleases N-terminal" evidence="1">
    <location>
        <begin position="13"/>
        <end position="259"/>
    </location>
</feature>
<proteinExistence type="predicted"/>
<dbReference type="STRING" id="868595.Desca_0654"/>
<reference evidence="2 3" key="1">
    <citation type="submission" date="2011-05" db="EMBL/GenBank/DDBJ databases">
        <title>Complete sequence of Desulfotomaculum carboxydivorans CO-1-SRB.</title>
        <authorList>
            <consortium name="US DOE Joint Genome Institute"/>
            <person name="Lucas S."/>
            <person name="Han J."/>
            <person name="Lapidus A."/>
            <person name="Cheng J.-F."/>
            <person name="Goodwin L."/>
            <person name="Pitluck S."/>
            <person name="Peters L."/>
            <person name="Mikhailova N."/>
            <person name="Lu M."/>
            <person name="Han C."/>
            <person name="Tapia R."/>
            <person name="Land M."/>
            <person name="Hauser L."/>
            <person name="Kyrpides N."/>
            <person name="Ivanova N."/>
            <person name="Pagani I."/>
            <person name="Stams A."/>
            <person name="Plugge C."/>
            <person name="Muyzer G."/>
            <person name="Kuever J."/>
            <person name="Parshina S."/>
            <person name="Ivanova A."/>
            <person name="Nazina T."/>
            <person name="Woyke T."/>
        </authorList>
    </citation>
    <scope>NUCLEOTIDE SEQUENCE [LARGE SCALE GENOMIC DNA]</scope>
    <source>
        <strain evidence="3">DSM 14880 / VKM B-2319 / CO-1-SRB</strain>
    </source>
</reference>
<dbReference type="eggNOG" id="COG1479">
    <property type="taxonomic scope" value="Bacteria"/>
</dbReference>
<evidence type="ECO:0000313" key="3">
    <source>
        <dbReference type="Proteomes" id="UP000009226"/>
    </source>
</evidence>
<organism evidence="2 3">
    <name type="scientific">Desulfotomaculum nigrificans (strain DSM 14880 / VKM B-2319 / CO-1-SRB)</name>
    <name type="common">Desulfotomaculum carboxydivorans</name>
    <dbReference type="NCBI Taxonomy" id="868595"/>
    <lineage>
        <taxon>Bacteria</taxon>
        <taxon>Bacillati</taxon>
        <taxon>Bacillota</taxon>
        <taxon>Clostridia</taxon>
        <taxon>Eubacteriales</taxon>
        <taxon>Desulfotomaculaceae</taxon>
        <taxon>Desulfotomaculum</taxon>
    </lineage>
</organism>
<dbReference type="HOGENOM" id="CLU_021082_0_0_9"/>
<dbReference type="KEGG" id="dca:Desca_0654"/>
<name>F6B894_DESCC</name>
<dbReference type="InterPro" id="IPR004919">
    <property type="entry name" value="GmrSD_N"/>
</dbReference>